<name>A0A0D9XTK4_9ORYZ</name>
<accession>A0A0D9XTK4</accession>
<keyword evidence="3" id="KW-1185">Reference proteome</keyword>
<feature type="compositionally biased region" description="Gly residues" evidence="1">
    <location>
        <begin position="11"/>
        <end position="26"/>
    </location>
</feature>
<protein>
    <submittedName>
        <fullName evidence="2">Uncharacterized protein</fullName>
    </submittedName>
</protein>
<organism evidence="2 3">
    <name type="scientific">Leersia perrieri</name>
    <dbReference type="NCBI Taxonomy" id="77586"/>
    <lineage>
        <taxon>Eukaryota</taxon>
        <taxon>Viridiplantae</taxon>
        <taxon>Streptophyta</taxon>
        <taxon>Embryophyta</taxon>
        <taxon>Tracheophyta</taxon>
        <taxon>Spermatophyta</taxon>
        <taxon>Magnoliopsida</taxon>
        <taxon>Liliopsida</taxon>
        <taxon>Poales</taxon>
        <taxon>Poaceae</taxon>
        <taxon>BOP clade</taxon>
        <taxon>Oryzoideae</taxon>
        <taxon>Oryzeae</taxon>
        <taxon>Oryzinae</taxon>
        <taxon>Leersia</taxon>
    </lineage>
</organism>
<evidence type="ECO:0000256" key="1">
    <source>
        <dbReference type="SAM" id="MobiDB-lite"/>
    </source>
</evidence>
<sequence length="392" mass="42494">MAGEAARPTVGSGGRRGDGIGGGRGAGATDVLDGSGGADGMRWGRKGRWAEGEGWRALASEGEGRRRDECGKGMEGRCGDECRETSRVRGKWILYLKSRDVDMQYGWYRYDSSLLDGRASWHYLGTNLDEITDASSRSPCTTRARTARYCRAQLAIDLGEAPRGVVAAHGRLLGLHGKRRVATACGGGGVILTARAGVQERKESAAANIAILEPFLHGGARASCSSSVDFERCAGFQHGDSRGGVGSTAAAADDDDIIETKKIYCFMVQPWRCPHVVTAVDAQQAETISETTQIWHQEEGLQEVQQEGMLLEATCRSTGILRFENQAKSTSSRATVVDLHMSLMSSYDDRRLLLIVPRNTMPDDHRRLHGGMKVVAKPEEEAVGLTEEMAFR</sequence>
<feature type="region of interest" description="Disordered" evidence="1">
    <location>
        <begin position="1"/>
        <end position="39"/>
    </location>
</feature>
<evidence type="ECO:0000313" key="3">
    <source>
        <dbReference type="Proteomes" id="UP000032180"/>
    </source>
</evidence>
<proteinExistence type="predicted"/>
<reference evidence="2" key="3">
    <citation type="submission" date="2015-04" db="UniProtKB">
        <authorList>
            <consortium name="EnsemblPlants"/>
        </authorList>
    </citation>
    <scope>IDENTIFICATION</scope>
</reference>
<reference evidence="2 3" key="1">
    <citation type="submission" date="2012-08" db="EMBL/GenBank/DDBJ databases">
        <title>Oryza genome evolution.</title>
        <authorList>
            <person name="Wing R.A."/>
        </authorList>
    </citation>
    <scope>NUCLEOTIDE SEQUENCE</scope>
</reference>
<evidence type="ECO:0000313" key="2">
    <source>
        <dbReference type="EnsemblPlants" id="LPERR11G14610.1"/>
    </source>
</evidence>
<dbReference type="HOGENOM" id="CLU_704703_0_0_1"/>
<dbReference type="Gramene" id="LPERR11G14610.1">
    <property type="protein sequence ID" value="LPERR11G14610.1"/>
    <property type="gene ID" value="LPERR11G14610"/>
</dbReference>
<dbReference type="EnsemblPlants" id="LPERR11G14610.1">
    <property type="protein sequence ID" value="LPERR11G14610.1"/>
    <property type="gene ID" value="LPERR11G14610"/>
</dbReference>
<dbReference type="Proteomes" id="UP000032180">
    <property type="component" value="Chromosome 11"/>
</dbReference>
<dbReference type="AlphaFoldDB" id="A0A0D9XTK4"/>
<reference evidence="3" key="2">
    <citation type="submission" date="2013-12" db="EMBL/GenBank/DDBJ databases">
        <authorList>
            <person name="Yu Y."/>
            <person name="Lee S."/>
            <person name="de Baynast K."/>
            <person name="Wissotski M."/>
            <person name="Liu L."/>
            <person name="Talag J."/>
            <person name="Goicoechea J."/>
            <person name="Angelova A."/>
            <person name="Jetty R."/>
            <person name="Kudrna D."/>
            <person name="Golser W."/>
            <person name="Rivera L."/>
            <person name="Zhang J."/>
            <person name="Wing R."/>
        </authorList>
    </citation>
    <scope>NUCLEOTIDE SEQUENCE</scope>
</reference>